<accession>A0A0F9GVZ3</accession>
<reference evidence="1" key="1">
    <citation type="journal article" date="2015" name="Nature">
        <title>Complex archaea that bridge the gap between prokaryotes and eukaryotes.</title>
        <authorList>
            <person name="Spang A."/>
            <person name="Saw J.H."/>
            <person name="Jorgensen S.L."/>
            <person name="Zaremba-Niedzwiedzka K."/>
            <person name="Martijn J."/>
            <person name="Lind A.E."/>
            <person name="van Eijk R."/>
            <person name="Schleper C."/>
            <person name="Guy L."/>
            <person name="Ettema T.J."/>
        </authorList>
    </citation>
    <scope>NUCLEOTIDE SEQUENCE</scope>
</reference>
<evidence type="ECO:0008006" key="2">
    <source>
        <dbReference type="Google" id="ProtNLM"/>
    </source>
</evidence>
<name>A0A0F9GVZ3_9ZZZZ</name>
<organism evidence="1">
    <name type="scientific">marine sediment metagenome</name>
    <dbReference type="NCBI Taxonomy" id="412755"/>
    <lineage>
        <taxon>unclassified sequences</taxon>
        <taxon>metagenomes</taxon>
        <taxon>ecological metagenomes</taxon>
    </lineage>
</organism>
<dbReference type="AlphaFoldDB" id="A0A0F9GVZ3"/>
<dbReference type="EMBL" id="LAZR01016801">
    <property type="protein sequence ID" value="KKM02944.1"/>
    <property type="molecule type" value="Genomic_DNA"/>
</dbReference>
<comment type="caution">
    <text evidence="1">The sequence shown here is derived from an EMBL/GenBank/DDBJ whole genome shotgun (WGS) entry which is preliminary data.</text>
</comment>
<gene>
    <name evidence="1" type="ORF">LCGC14_1779420</name>
</gene>
<sequence>MTKNIITKHLVTENDTLLTISRLYYGKSRYEFDIVLHNGNCRPGTTIQLPYPSLDGTRYFS</sequence>
<proteinExistence type="predicted"/>
<evidence type="ECO:0000313" key="1">
    <source>
        <dbReference type="EMBL" id="KKM02944.1"/>
    </source>
</evidence>
<protein>
    <recommendedName>
        <fullName evidence="2">LysM domain-containing protein</fullName>
    </recommendedName>
</protein>